<comment type="caution">
    <text evidence="3">The sequence shown here is derived from an EMBL/GenBank/DDBJ whole genome shotgun (WGS) entry which is preliminary data.</text>
</comment>
<dbReference type="EMBL" id="CAJNYV010002961">
    <property type="protein sequence ID" value="CAF3518452.1"/>
    <property type="molecule type" value="Genomic_DNA"/>
</dbReference>
<proteinExistence type="predicted"/>
<gene>
    <name evidence="3" type="ORF">KIK155_LOCUS16777</name>
</gene>
<feature type="signal peptide" evidence="2">
    <location>
        <begin position="1"/>
        <end position="18"/>
    </location>
</feature>
<evidence type="ECO:0000313" key="4">
    <source>
        <dbReference type="Proteomes" id="UP000663865"/>
    </source>
</evidence>
<sequence>MQQLFVLIALISFSLATALTHHGHRHPHGGAHHHRSRRSDPLPSTGGDHIPSGTGDHGKHEAAHHLKSAHGNHSESHGKHLFKSGHANHTESHGAHRFPPGHQDHAKLAGQHGFPAGHGNHSGPAVGDHHRVPRSFPLTPPPVDHDVSEPHKVVGDHPSFYKFINDMKREEHNSTVTWNQVLTGTQTPNKRKKYGKIDERIKNMVK</sequence>
<name>A0A818IEG8_9BILA</name>
<accession>A0A818IEG8</accession>
<reference evidence="3" key="1">
    <citation type="submission" date="2021-02" db="EMBL/GenBank/DDBJ databases">
        <authorList>
            <person name="Nowell W R."/>
        </authorList>
    </citation>
    <scope>NUCLEOTIDE SEQUENCE</scope>
</reference>
<protein>
    <submittedName>
        <fullName evidence="3">Uncharacterized protein</fullName>
    </submittedName>
</protein>
<feature type="compositionally biased region" description="Basic and acidic residues" evidence="1">
    <location>
        <begin position="143"/>
        <end position="153"/>
    </location>
</feature>
<feature type="chain" id="PRO_5032396292" evidence="2">
    <location>
        <begin position="19"/>
        <end position="206"/>
    </location>
</feature>
<feature type="region of interest" description="Disordered" evidence="1">
    <location>
        <begin position="22"/>
        <end position="153"/>
    </location>
</feature>
<dbReference type="Proteomes" id="UP000663865">
    <property type="component" value="Unassembled WGS sequence"/>
</dbReference>
<feature type="compositionally biased region" description="Basic residues" evidence="1">
    <location>
        <begin position="22"/>
        <end position="37"/>
    </location>
</feature>
<organism evidence="3 4">
    <name type="scientific">Rotaria socialis</name>
    <dbReference type="NCBI Taxonomy" id="392032"/>
    <lineage>
        <taxon>Eukaryota</taxon>
        <taxon>Metazoa</taxon>
        <taxon>Spiralia</taxon>
        <taxon>Gnathifera</taxon>
        <taxon>Rotifera</taxon>
        <taxon>Eurotatoria</taxon>
        <taxon>Bdelloidea</taxon>
        <taxon>Philodinida</taxon>
        <taxon>Philodinidae</taxon>
        <taxon>Rotaria</taxon>
    </lineage>
</organism>
<evidence type="ECO:0000256" key="2">
    <source>
        <dbReference type="SAM" id="SignalP"/>
    </source>
</evidence>
<dbReference type="AlphaFoldDB" id="A0A818IEG8"/>
<keyword evidence="2" id="KW-0732">Signal</keyword>
<evidence type="ECO:0000256" key="1">
    <source>
        <dbReference type="SAM" id="MobiDB-lite"/>
    </source>
</evidence>
<evidence type="ECO:0000313" key="3">
    <source>
        <dbReference type="EMBL" id="CAF3518452.1"/>
    </source>
</evidence>